<protein>
    <submittedName>
        <fullName evidence="3">G5519 protein</fullName>
    </submittedName>
</protein>
<dbReference type="InterPro" id="IPR029044">
    <property type="entry name" value="Nucleotide-diphossugar_trans"/>
</dbReference>
<dbReference type="InterPro" id="IPR051706">
    <property type="entry name" value="Glycosyltransferase_domain"/>
</dbReference>
<keyword evidence="2" id="KW-0472">Membrane</keyword>
<evidence type="ECO:0000313" key="3">
    <source>
        <dbReference type="EMBL" id="CAL5223061.1"/>
    </source>
</evidence>
<keyword evidence="2" id="KW-1133">Transmembrane helix</keyword>
<evidence type="ECO:0000256" key="1">
    <source>
        <dbReference type="ARBA" id="ARBA00022679"/>
    </source>
</evidence>
<feature type="transmembrane region" description="Helical" evidence="2">
    <location>
        <begin position="21"/>
        <end position="40"/>
    </location>
</feature>
<evidence type="ECO:0000256" key="2">
    <source>
        <dbReference type="SAM" id="Phobius"/>
    </source>
</evidence>
<sequence length="367" mass="40631">MSPGPMAAQLAFSRGPSRARWLVLRLCFVLFAVASCMVLVTDARQSKWFSNVLRAGSNSQSTQAPASAFQASSSRPERAGAPDGALHDALAAAAFQQGSVLDLDPEAYRQKTGGGVPRVLHQVFMDGEAEYNRLAGEQGSGFKREWRDYCIGNHSDWTYMFWDREAAEIFLETHYPWFISTFKSYPKTVQQGDALRPFLMHAFGGLYIDLDVQCFRSAEPSLLGHDIVLQSEYHEGRDIVNSIMASVPGHPFWKAVITEMLEKWHHAHGKVDTDVILDSGGPRLYGNVFQKWTAGGLKTPAFVGAHNVHGSRIAVYGLGSWFVPCMFEDAACHALMAQDVQQGRLREDLVGYHQYSGSWLAGIPKGK</sequence>
<comment type="caution">
    <text evidence="3">The sequence shown here is derived from an EMBL/GenBank/DDBJ whole genome shotgun (WGS) entry which is preliminary data.</text>
</comment>
<dbReference type="Proteomes" id="UP001497392">
    <property type="component" value="Unassembled WGS sequence"/>
</dbReference>
<dbReference type="PANTHER" id="PTHR32385:SF23">
    <property type="entry name" value="NUCLEOTIDE-DIPHOSPHO-SUGAR TRANSFERASE"/>
    <property type="match status" value="1"/>
</dbReference>
<accession>A0ABP1FUE7</accession>
<evidence type="ECO:0000313" key="4">
    <source>
        <dbReference type="Proteomes" id="UP001497392"/>
    </source>
</evidence>
<organism evidence="3 4">
    <name type="scientific">Coccomyxa viridis</name>
    <dbReference type="NCBI Taxonomy" id="1274662"/>
    <lineage>
        <taxon>Eukaryota</taxon>
        <taxon>Viridiplantae</taxon>
        <taxon>Chlorophyta</taxon>
        <taxon>core chlorophytes</taxon>
        <taxon>Trebouxiophyceae</taxon>
        <taxon>Trebouxiophyceae incertae sedis</taxon>
        <taxon>Coccomyxaceae</taxon>
        <taxon>Coccomyxa</taxon>
    </lineage>
</organism>
<dbReference type="PANTHER" id="PTHR32385">
    <property type="entry name" value="MANNOSYL PHOSPHORYLINOSITOL CERAMIDE SYNTHASE"/>
    <property type="match status" value="1"/>
</dbReference>
<keyword evidence="1" id="KW-0808">Transferase</keyword>
<dbReference type="InterPro" id="IPR007577">
    <property type="entry name" value="GlycoTrfase_DXD_sugar-bd_CS"/>
</dbReference>
<dbReference type="SUPFAM" id="SSF53448">
    <property type="entry name" value="Nucleotide-diphospho-sugar transferases"/>
    <property type="match status" value="1"/>
</dbReference>
<keyword evidence="4" id="KW-1185">Reference proteome</keyword>
<name>A0ABP1FUE7_9CHLO</name>
<gene>
    <name evidence="3" type="primary">g5519</name>
    <name evidence="3" type="ORF">VP750_LOCUS4720</name>
</gene>
<keyword evidence="2" id="KW-0812">Transmembrane</keyword>
<dbReference type="Pfam" id="PF04488">
    <property type="entry name" value="Gly_transf_sug"/>
    <property type="match status" value="1"/>
</dbReference>
<proteinExistence type="predicted"/>
<dbReference type="EMBL" id="CAXHTA020000008">
    <property type="protein sequence ID" value="CAL5223061.1"/>
    <property type="molecule type" value="Genomic_DNA"/>
</dbReference>
<reference evidence="3 4" key="1">
    <citation type="submission" date="2024-06" db="EMBL/GenBank/DDBJ databases">
        <authorList>
            <person name="Kraege A."/>
            <person name="Thomma B."/>
        </authorList>
    </citation>
    <scope>NUCLEOTIDE SEQUENCE [LARGE SCALE GENOMIC DNA]</scope>
</reference>
<dbReference type="Gene3D" id="3.90.550.20">
    <property type="match status" value="1"/>
</dbReference>